<dbReference type="InterPro" id="IPR036291">
    <property type="entry name" value="NAD(P)-bd_dom_sf"/>
</dbReference>
<dbReference type="EMBL" id="SMAA01000007">
    <property type="protein sequence ID" value="TCS79349.1"/>
    <property type="molecule type" value="Genomic_DNA"/>
</dbReference>
<feature type="binding site" evidence="8">
    <location>
        <position position="230"/>
    </location>
    <ligand>
        <name>shikimate</name>
        <dbReference type="ChEBI" id="CHEBI:36208"/>
    </ligand>
</feature>
<reference evidence="11 12" key="1">
    <citation type="submission" date="2019-03" db="EMBL/GenBank/DDBJ databases">
        <title>Genomic Encyclopedia of Type Strains, Phase IV (KMG-IV): sequencing the most valuable type-strain genomes for metagenomic binning, comparative biology and taxonomic classification.</title>
        <authorList>
            <person name="Goeker M."/>
        </authorList>
    </citation>
    <scope>NUCLEOTIDE SEQUENCE [LARGE SCALE GENOMIC DNA]</scope>
    <source>
        <strain evidence="11 12">DSM 20467</strain>
    </source>
</reference>
<dbReference type="GO" id="GO:0019632">
    <property type="term" value="P:shikimate metabolic process"/>
    <property type="evidence" value="ECO:0007669"/>
    <property type="project" value="InterPro"/>
</dbReference>
<dbReference type="Gene3D" id="3.40.50.10860">
    <property type="entry name" value="Leucine Dehydrogenase, chain A, domain 1"/>
    <property type="match status" value="1"/>
</dbReference>
<evidence type="ECO:0000313" key="11">
    <source>
        <dbReference type="EMBL" id="TCS79349.1"/>
    </source>
</evidence>
<feature type="domain" description="Shikimate dehydrogenase substrate binding N-terminal" evidence="10">
    <location>
        <begin position="14"/>
        <end position="96"/>
    </location>
</feature>
<comment type="function">
    <text evidence="8">Involved in the biosynthesis of the chorismate, which leads to the biosynthesis of aromatic amino acids. Catalyzes the reversible NADPH linked reduction of 3-dehydroshikimate (DHSA) to yield shikimate (SA).</text>
</comment>
<dbReference type="Proteomes" id="UP000295188">
    <property type="component" value="Unassembled WGS sequence"/>
</dbReference>
<evidence type="ECO:0000256" key="3">
    <source>
        <dbReference type="ARBA" id="ARBA00022605"/>
    </source>
</evidence>
<comment type="similarity">
    <text evidence="8">Belongs to the shikimate dehydrogenase family.</text>
</comment>
<comment type="caution">
    <text evidence="8">Lacks conserved residue(s) required for the propagation of feature annotation.</text>
</comment>
<keyword evidence="3 8" id="KW-0028">Amino-acid biosynthesis</keyword>
<dbReference type="InterPro" id="IPR046346">
    <property type="entry name" value="Aminoacid_DH-like_N_sf"/>
</dbReference>
<evidence type="ECO:0000259" key="10">
    <source>
        <dbReference type="Pfam" id="PF08501"/>
    </source>
</evidence>
<dbReference type="CDD" id="cd01065">
    <property type="entry name" value="NAD_bind_Shikimate_DH"/>
    <property type="match status" value="1"/>
</dbReference>
<dbReference type="NCBIfam" id="NF001314">
    <property type="entry name" value="PRK00258.2-2"/>
    <property type="match status" value="1"/>
</dbReference>
<evidence type="ECO:0000256" key="6">
    <source>
        <dbReference type="ARBA" id="ARBA00023141"/>
    </source>
</evidence>
<dbReference type="GO" id="GO:0050661">
    <property type="term" value="F:NADP binding"/>
    <property type="evidence" value="ECO:0007669"/>
    <property type="project" value="InterPro"/>
</dbReference>
<evidence type="ECO:0000256" key="4">
    <source>
        <dbReference type="ARBA" id="ARBA00022857"/>
    </source>
</evidence>
<sequence length="289" mass="31571">MSIIYTGKTKNLGVIGYPIHHSLSPVIQNTVLQSMELDYAYIAMPVKENELESAVKGLKALNFSGFNVTIPHKINIIKYLDEIDGAASLIGAVNTVLIKNDRLYGYNTDYEGFLSAFQAKKFSLKNINGLILGAGGAARAVVYGLLKVGVGSLCIAARNVVKAQKLVDDFKKMGNIKACDWADVSVNEILQKADLLVNTTPLGMYPNVDKMPPVDMSILSSKAIVYDVIYTPEKTKFLIEAEKYGHVVLNGEYMLAGQGAAALKKWIGCKDVDIDLMRIALHEALIKKI</sequence>
<keyword evidence="5 8" id="KW-0560">Oxidoreductase</keyword>
<keyword evidence="12" id="KW-1185">Reference proteome</keyword>
<comment type="subunit">
    <text evidence="8">Homodimer.</text>
</comment>
<dbReference type="InterPro" id="IPR013708">
    <property type="entry name" value="Shikimate_DH-bd_N"/>
</dbReference>
<dbReference type="NCBIfam" id="TIGR00507">
    <property type="entry name" value="aroE"/>
    <property type="match status" value="1"/>
</dbReference>
<feature type="binding site" evidence="8">
    <location>
        <position position="94"/>
    </location>
    <ligand>
        <name>shikimate</name>
        <dbReference type="ChEBI" id="CHEBI:36208"/>
    </ligand>
</feature>
<dbReference type="GO" id="GO:0009423">
    <property type="term" value="P:chorismate biosynthetic process"/>
    <property type="evidence" value="ECO:0007669"/>
    <property type="project" value="UniProtKB-UniRule"/>
</dbReference>
<dbReference type="Pfam" id="PF01488">
    <property type="entry name" value="Shikimate_DH"/>
    <property type="match status" value="1"/>
</dbReference>
<protein>
    <recommendedName>
        <fullName evidence="2 8">Shikimate dehydrogenase (NADP(+))</fullName>
        <shortName evidence="8">SDH</shortName>
        <ecNumber evidence="2 8">1.1.1.25</ecNumber>
    </recommendedName>
</protein>
<dbReference type="InterPro" id="IPR006151">
    <property type="entry name" value="Shikm_DH/Glu-tRNA_Rdtase"/>
</dbReference>
<dbReference type="InterPro" id="IPR022893">
    <property type="entry name" value="Shikimate_DH_fam"/>
</dbReference>
<keyword evidence="4 8" id="KW-0521">NADP</keyword>
<feature type="binding site" evidence="8">
    <location>
        <position position="228"/>
    </location>
    <ligand>
        <name>NADP(+)</name>
        <dbReference type="ChEBI" id="CHEBI:58349"/>
    </ligand>
</feature>
<dbReference type="UniPathway" id="UPA00053">
    <property type="reaction ID" value="UER00087"/>
</dbReference>
<dbReference type="GO" id="GO:0008652">
    <property type="term" value="P:amino acid biosynthetic process"/>
    <property type="evidence" value="ECO:0007669"/>
    <property type="project" value="UniProtKB-KW"/>
</dbReference>
<evidence type="ECO:0000256" key="2">
    <source>
        <dbReference type="ARBA" id="ARBA00012962"/>
    </source>
</evidence>
<dbReference type="SUPFAM" id="SSF53223">
    <property type="entry name" value="Aminoacid dehydrogenase-like, N-terminal domain"/>
    <property type="match status" value="1"/>
</dbReference>
<name>A0A4R3K8Y5_9FIRM</name>
<gene>
    <name evidence="8" type="primary">aroE</name>
    <name evidence="11" type="ORF">EDC37_107116</name>
</gene>
<evidence type="ECO:0000256" key="8">
    <source>
        <dbReference type="HAMAP-Rule" id="MF_00222"/>
    </source>
</evidence>
<dbReference type="HAMAP" id="MF_00222">
    <property type="entry name" value="Shikimate_DH_AroE"/>
    <property type="match status" value="1"/>
</dbReference>
<feature type="binding site" evidence="8">
    <location>
        <position position="109"/>
    </location>
    <ligand>
        <name>shikimate</name>
        <dbReference type="ChEBI" id="CHEBI:36208"/>
    </ligand>
</feature>
<dbReference type="PANTHER" id="PTHR21089">
    <property type="entry name" value="SHIKIMATE DEHYDROGENASE"/>
    <property type="match status" value="1"/>
</dbReference>
<evidence type="ECO:0000256" key="5">
    <source>
        <dbReference type="ARBA" id="ARBA00023002"/>
    </source>
</evidence>
<feature type="domain" description="Quinate/shikimate 5-dehydrogenase/glutamyl-tRNA reductase" evidence="9">
    <location>
        <begin position="120"/>
        <end position="200"/>
    </location>
</feature>
<dbReference type="GO" id="GO:0009073">
    <property type="term" value="P:aromatic amino acid family biosynthetic process"/>
    <property type="evidence" value="ECO:0007669"/>
    <property type="project" value="UniProtKB-KW"/>
</dbReference>
<dbReference type="Gene3D" id="3.40.50.720">
    <property type="entry name" value="NAD(P)-binding Rossmann-like Domain"/>
    <property type="match status" value="1"/>
</dbReference>
<evidence type="ECO:0000313" key="12">
    <source>
        <dbReference type="Proteomes" id="UP000295188"/>
    </source>
</evidence>
<dbReference type="SUPFAM" id="SSF51735">
    <property type="entry name" value="NAD(P)-binding Rossmann-fold domains"/>
    <property type="match status" value="1"/>
</dbReference>
<keyword evidence="6 8" id="KW-0057">Aromatic amino acid biosynthesis</keyword>
<feature type="binding site" evidence="8">
    <location>
        <position position="251"/>
    </location>
    <ligand>
        <name>NADP(+)</name>
        <dbReference type="ChEBI" id="CHEBI:58349"/>
    </ligand>
</feature>
<dbReference type="AlphaFoldDB" id="A0A4R3K8Y5"/>
<accession>A0A4R3K8Y5</accession>
<comment type="catalytic activity">
    <reaction evidence="7 8">
        <text>shikimate + NADP(+) = 3-dehydroshikimate + NADPH + H(+)</text>
        <dbReference type="Rhea" id="RHEA:17737"/>
        <dbReference type="ChEBI" id="CHEBI:15378"/>
        <dbReference type="ChEBI" id="CHEBI:16630"/>
        <dbReference type="ChEBI" id="CHEBI:36208"/>
        <dbReference type="ChEBI" id="CHEBI:57783"/>
        <dbReference type="ChEBI" id="CHEBI:58349"/>
        <dbReference type="EC" id="1.1.1.25"/>
    </reaction>
</comment>
<dbReference type="Pfam" id="PF08501">
    <property type="entry name" value="Shikimate_dh_N"/>
    <property type="match status" value="1"/>
</dbReference>
<feature type="active site" description="Proton acceptor" evidence="8">
    <location>
        <position position="73"/>
    </location>
</feature>
<feature type="binding site" evidence="8">
    <location>
        <position position="69"/>
    </location>
    <ligand>
        <name>shikimate</name>
        <dbReference type="ChEBI" id="CHEBI:36208"/>
    </ligand>
</feature>
<feature type="binding site" evidence="8">
    <location>
        <position position="258"/>
    </location>
    <ligand>
        <name>shikimate</name>
        <dbReference type="ChEBI" id="CHEBI:36208"/>
    </ligand>
</feature>
<organism evidence="11 12">
    <name type="scientific">Pectinatus cerevisiiphilus</name>
    <dbReference type="NCBI Taxonomy" id="86956"/>
    <lineage>
        <taxon>Bacteria</taxon>
        <taxon>Bacillati</taxon>
        <taxon>Bacillota</taxon>
        <taxon>Negativicutes</taxon>
        <taxon>Selenomonadales</taxon>
        <taxon>Selenomonadaceae</taxon>
        <taxon>Pectinatus</taxon>
    </lineage>
</organism>
<dbReference type="PANTHER" id="PTHR21089:SF1">
    <property type="entry name" value="BIFUNCTIONAL 3-DEHYDROQUINATE DEHYDRATASE_SHIKIMATE DEHYDROGENASE, CHLOROPLASTIC"/>
    <property type="match status" value="1"/>
</dbReference>
<comment type="pathway">
    <text evidence="1 8">Metabolic intermediate biosynthesis; chorismate biosynthesis; chorismate from D-erythrose 4-phosphate and phosphoenolpyruvate: step 4/7.</text>
</comment>
<dbReference type="InterPro" id="IPR011342">
    <property type="entry name" value="Shikimate_DH"/>
</dbReference>
<feature type="binding site" evidence="8">
    <location>
        <begin position="133"/>
        <end position="137"/>
    </location>
    <ligand>
        <name>NADP(+)</name>
        <dbReference type="ChEBI" id="CHEBI:58349"/>
    </ligand>
</feature>
<dbReference type="GO" id="GO:0004764">
    <property type="term" value="F:shikimate 3-dehydrogenase (NADP+) activity"/>
    <property type="evidence" value="ECO:0007669"/>
    <property type="project" value="UniProtKB-UniRule"/>
</dbReference>
<evidence type="ECO:0000259" key="9">
    <source>
        <dbReference type="Pfam" id="PF01488"/>
    </source>
</evidence>
<comment type="caution">
    <text evidence="11">The sequence shown here is derived from an EMBL/GenBank/DDBJ whole genome shotgun (WGS) entry which is preliminary data.</text>
</comment>
<evidence type="ECO:0000256" key="1">
    <source>
        <dbReference type="ARBA" id="ARBA00004871"/>
    </source>
</evidence>
<evidence type="ECO:0000256" key="7">
    <source>
        <dbReference type="ARBA" id="ARBA00049442"/>
    </source>
</evidence>
<feature type="binding site" evidence="8">
    <location>
        <begin position="22"/>
        <end position="24"/>
    </location>
    <ligand>
        <name>shikimate</name>
        <dbReference type="ChEBI" id="CHEBI:36208"/>
    </ligand>
</feature>
<proteinExistence type="inferred from homology"/>
<dbReference type="EC" id="1.1.1.25" evidence="2 8"/>